<evidence type="ECO:0000313" key="1">
    <source>
        <dbReference type="EMBL" id="CAH1393535.1"/>
    </source>
</evidence>
<organism evidence="2 3">
    <name type="scientific">Nezara viridula</name>
    <name type="common">Southern green stink bug</name>
    <name type="synonym">Cimex viridulus</name>
    <dbReference type="NCBI Taxonomy" id="85310"/>
    <lineage>
        <taxon>Eukaryota</taxon>
        <taxon>Metazoa</taxon>
        <taxon>Ecdysozoa</taxon>
        <taxon>Arthropoda</taxon>
        <taxon>Hexapoda</taxon>
        <taxon>Insecta</taxon>
        <taxon>Pterygota</taxon>
        <taxon>Neoptera</taxon>
        <taxon>Paraneoptera</taxon>
        <taxon>Hemiptera</taxon>
        <taxon>Heteroptera</taxon>
        <taxon>Panheteroptera</taxon>
        <taxon>Pentatomomorpha</taxon>
        <taxon>Pentatomoidea</taxon>
        <taxon>Pentatomidae</taxon>
        <taxon>Pentatominae</taxon>
        <taxon>Nezara</taxon>
    </lineage>
</organism>
<evidence type="ECO:0000313" key="2">
    <source>
        <dbReference type="EMBL" id="CAH1393536.1"/>
    </source>
</evidence>
<proteinExistence type="predicted"/>
<dbReference type="EMBL" id="OV725078">
    <property type="protein sequence ID" value="CAH1393535.1"/>
    <property type="molecule type" value="Genomic_DNA"/>
</dbReference>
<reference evidence="2" key="1">
    <citation type="submission" date="2022-01" db="EMBL/GenBank/DDBJ databases">
        <authorList>
            <person name="King R."/>
        </authorList>
    </citation>
    <scope>NUCLEOTIDE SEQUENCE</scope>
</reference>
<dbReference type="AlphaFoldDB" id="A0A9P0E8F0"/>
<evidence type="ECO:0000313" key="3">
    <source>
        <dbReference type="Proteomes" id="UP001152798"/>
    </source>
</evidence>
<keyword evidence="3" id="KW-1185">Reference proteome</keyword>
<name>A0A9P0E8F0_NEZVI</name>
<sequence length="34" mass="4178">MNANENLMNPKPNRLLEEFFIAWRRIYKETDHVS</sequence>
<accession>A0A9P0E8F0</accession>
<gene>
    <name evidence="1" type="ORF">NEZAVI_LOCUS4189</name>
    <name evidence="2" type="ORF">NEZAVI_LOCUS4190</name>
</gene>
<dbReference type="EMBL" id="OV725078">
    <property type="protein sequence ID" value="CAH1393536.1"/>
    <property type="molecule type" value="Genomic_DNA"/>
</dbReference>
<protein>
    <submittedName>
        <fullName evidence="2">Uncharacterized protein</fullName>
    </submittedName>
</protein>
<dbReference type="Proteomes" id="UP001152798">
    <property type="component" value="Chromosome 2"/>
</dbReference>